<sequence length="526" mass="59470">MPTFDAFHILESIDVQRGNTNFSENTSDGVLSEEELNAAEALYELANGLTTIMPEKNLGKRKSLGDGSTCRSRRKVRCFNPVNADANHHNDSCVQDLCNNAITERLSYLRTAPDKLSTGTSFKCRCSLVRSNLRSNFSSKTIQIPSGIGFQLSPVVSPTHPAEFSFSVIHLLSAVRAALTTPLPVEHTLRSGQHLDYSNQMINDKSPVGIACYKEIREENLPFLDIKELVMRVRSKPGDPRILQCQEPLIELVKGVLKIFSWELLAGNDRSRKKWRWIGPAPCSLKHEKQTQVDISNRGWGLLQENLLKLVNQFSNWLRRMQPILKLVASLPEPPQGLMREKDFHTRFNNRKRLNESTIGQSCKEIRAYFHREEAIRYLIPDSGFVYTSLDGKKSAVAPLRKNYSNKAFAKSRGHYIFKANRPPQFSLLSLVRDAAARLPGGMGTRADICDLIRDSQYVIENIPEKTVKQIVSGALDRLHCEVDPSVAYIGKWGLWVYLHQDREEEDFVEYVTPSMKIKGPTSDAN</sequence>
<dbReference type="Pfam" id="PF25793">
    <property type="entry name" value="WHD_2nd_NFRKB"/>
    <property type="match status" value="1"/>
</dbReference>
<dbReference type="EMBL" id="JACGWL010000008">
    <property type="protein sequence ID" value="KAK4396292.1"/>
    <property type="molecule type" value="Genomic_DNA"/>
</dbReference>
<organism evidence="2 3">
    <name type="scientific">Sesamum angolense</name>
    <dbReference type="NCBI Taxonomy" id="2727404"/>
    <lineage>
        <taxon>Eukaryota</taxon>
        <taxon>Viridiplantae</taxon>
        <taxon>Streptophyta</taxon>
        <taxon>Embryophyta</taxon>
        <taxon>Tracheophyta</taxon>
        <taxon>Spermatophyta</taxon>
        <taxon>Magnoliopsida</taxon>
        <taxon>eudicotyledons</taxon>
        <taxon>Gunneridae</taxon>
        <taxon>Pentapetalae</taxon>
        <taxon>asterids</taxon>
        <taxon>lamiids</taxon>
        <taxon>Lamiales</taxon>
        <taxon>Pedaliaceae</taxon>
        <taxon>Sesamum</taxon>
    </lineage>
</organism>
<comment type="caution">
    <text evidence="2">The sequence shown here is derived from an EMBL/GenBank/DDBJ whole genome shotgun (WGS) entry which is preliminary data.</text>
</comment>
<name>A0AAE1WMT3_9LAMI</name>
<dbReference type="AlphaFoldDB" id="A0AAE1WMT3"/>
<evidence type="ECO:0000259" key="1">
    <source>
        <dbReference type="Pfam" id="PF25793"/>
    </source>
</evidence>
<dbReference type="GO" id="GO:0031011">
    <property type="term" value="C:Ino80 complex"/>
    <property type="evidence" value="ECO:0007669"/>
    <property type="project" value="InterPro"/>
</dbReference>
<dbReference type="InterPro" id="IPR057748">
    <property type="entry name" value="NFRKB_WH_2"/>
</dbReference>
<evidence type="ECO:0000313" key="3">
    <source>
        <dbReference type="Proteomes" id="UP001289374"/>
    </source>
</evidence>
<proteinExistence type="predicted"/>
<dbReference type="InterPro" id="IPR024867">
    <property type="entry name" value="NFRKB"/>
</dbReference>
<gene>
    <name evidence="2" type="ORF">Sango_1465800</name>
</gene>
<dbReference type="Proteomes" id="UP001289374">
    <property type="component" value="Unassembled WGS sequence"/>
</dbReference>
<dbReference type="PANTHER" id="PTHR13052:SF0">
    <property type="entry name" value="DNA-BINDING PROTEIN-LIKE"/>
    <property type="match status" value="1"/>
</dbReference>
<protein>
    <submittedName>
        <fullName evidence="2">Nuclear factor related to kappa-B-binding protein</fullName>
    </submittedName>
</protein>
<reference evidence="2" key="1">
    <citation type="submission" date="2020-06" db="EMBL/GenBank/DDBJ databases">
        <authorList>
            <person name="Li T."/>
            <person name="Hu X."/>
            <person name="Zhang T."/>
            <person name="Song X."/>
            <person name="Zhang H."/>
            <person name="Dai N."/>
            <person name="Sheng W."/>
            <person name="Hou X."/>
            <person name="Wei L."/>
        </authorList>
    </citation>
    <scope>NUCLEOTIDE SEQUENCE</scope>
    <source>
        <strain evidence="2">K16</strain>
        <tissue evidence="2">Leaf</tissue>
    </source>
</reference>
<accession>A0AAE1WMT3</accession>
<keyword evidence="3" id="KW-1185">Reference proteome</keyword>
<reference evidence="2" key="2">
    <citation type="journal article" date="2024" name="Plant">
        <title>Genomic evolution and insights into agronomic trait innovations of Sesamum species.</title>
        <authorList>
            <person name="Miao H."/>
            <person name="Wang L."/>
            <person name="Qu L."/>
            <person name="Liu H."/>
            <person name="Sun Y."/>
            <person name="Le M."/>
            <person name="Wang Q."/>
            <person name="Wei S."/>
            <person name="Zheng Y."/>
            <person name="Lin W."/>
            <person name="Duan Y."/>
            <person name="Cao H."/>
            <person name="Xiong S."/>
            <person name="Wang X."/>
            <person name="Wei L."/>
            <person name="Li C."/>
            <person name="Ma Q."/>
            <person name="Ju M."/>
            <person name="Zhao R."/>
            <person name="Li G."/>
            <person name="Mu C."/>
            <person name="Tian Q."/>
            <person name="Mei H."/>
            <person name="Zhang T."/>
            <person name="Gao T."/>
            <person name="Zhang H."/>
        </authorList>
    </citation>
    <scope>NUCLEOTIDE SEQUENCE</scope>
    <source>
        <strain evidence="2">K16</strain>
    </source>
</reference>
<feature type="domain" description="Nuclear factor related to kappa-B-binding protein second winged helix" evidence="1">
    <location>
        <begin position="367"/>
        <end position="506"/>
    </location>
</feature>
<dbReference type="PANTHER" id="PTHR13052">
    <property type="entry name" value="NFRKB-RELATED"/>
    <property type="match status" value="1"/>
</dbReference>
<evidence type="ECO:0000313" key="2">
    <source>
        <dbReference type="EMBL" id="KAK4396292.1"/>
    </source>
</evidence>